<sequence>MIAEEIRVTGIVQGVGFRPHVYHIAKKNGLRGEVFNDGEGVLIRILGSEESVVQFVHQLQKECPPLARINKITRTNYAGEFNFDDFTIASSIHSAINTQIAPDAATCPQCQSEIFDPYSRWFRYPFTNCTHCGPRLSIIRAIPYDRSNTSMAKFTMCPTCDREYNDVTNRRFHAQPTACHICGPKAWLERADGKPFAVTMFSMLDEIDAVCTLLQQGEIVAIKSIGGINLACDSHYPI</sequence>
<dbReference type="InterPro" id="IPR011125">
    <property type="entry name" value="Znf_HypF"/>
</dbReference>
<dbReference type="PANTHER" id="PTHR42959">
    <property type="entry name" value="CARBAMOYLTRANSFERASE"/>
    <property type="match status" value="1"/>
</dbReference>
<organism evidence="3 4">
    <name type="scientific">Brunnivagina elsteri CCALA 953</name>
    <dbReference type="NCBI Taxonomy" id="987040"/>
    <lineage>
        <taxon>Bacteria</taxon>
        <taxon>Bacillati</taxon>
        <taxon>Cyanobacteriota</taxon>
        <taxon>Cyanophyceae</taxon>
        <taxon>Nostocales</taxon>
        <taxon>Calotrichaceae</taxon>
        <taxon>Brunnivagina</taxon>
    </lineage>
</organism>
<protein>
    <recommendedName>
        <fullName evidence="1">acylphosphatase</fullName>
        <ecNumber evidence="1">3.6.1.7</ecNumber>
    </recommendedName>
</protein>
<gene>
    <name evidence="3" type="ORF">CK510_20790</name>
</gene>
<dbReference type="InterPro" id="IPR001792">
    <property type="entry name" value="Acylphosphatase-like_dom"/>
</dbReference>
<dbReference type="AlphaFoldDB" id="A0A2A2TEK1"/>
<name>A0A2A2TEK1_9CYAN</name>
<dbReference type="InterPro" id="IPR017968">
    <property type="entry name" value="Acylphosphatase_CS"/>
</dbReference>
<keyword evidence="4" id="KW-1185">Reference proteome</keyword>
<dbReference type="PROSITE" id="PS00150">
    <property type="entry name" value="ACYLPHOSPHATASE_1"/>
    <property type="match status" value="1"/>
</dbReference>
<evidence type="ECO:0000256" key="1">
    <source>
        <dbReference type="PROSITE-ProRule" id="PRU00520"/>
    </source>
</evidence>
<dbReference type="Pfam" id="PF00708">
    <property type="entry name" value="Acylphosphatase"/>
    <property type="match status" value="1"/>
</dbReference>
<dbReference type="SUPFAM" id="SSF55821">
    <property type="entry name" value="YrdC/RibB"/>
    <property type="match status" value="1"/>
</dbReference>
<comment type="caution">
    <text evidence="3">The sequence shown here is derived from an EMBL/GenBank/DDBJ whole genome shotgun (WGS) entry which is preliminary data.</text>
</comment>
<dbReference type="PROSITE" id="PS51160">
    <property type="entry name" value="ACYLPHOSPHATASE_3"/>
    <property type="match status" value="1"/>
</dbReference>
<feature type="active site" evidence="1">
    <location>
        <position position="36"/>
    </location>
</feature>
<dbReference type="PANTHER" id="PTHR42959:SF1">
    <property type="entry name" value="CARBAMOYLTRANSFERASE HYPF"/>
    <property type="match status" value="1"/>
</dbReference>
<dbReference type="SUPFAM" id="SSF54975">
    <property type="entry name" value="Acylphosphatase/BLUF domain-like"/>
    <property type="match status" value="1"/>
</dbReference>
<dbReference type="OrthoDB" id="9808093at2"/>
<feature type="active site" evidence="1">
    <location>
        <position position="18"/>
    </location>
</feature>
<dbReference type="Proteomes" id="UP000218238">
    <property type="component" value="Unassembled WGS sequence"/>
</dbReference>
<comment type="catalytic activity">
    <reaction evidence="1">
        <text>an acyl phosphate + H2O = a carboxylate + phosphate + H(+)</text>
        <dbReference type="Rhea" id="RHEA:14965"/>
        <dbReference type="ChEBI" id="CHEBI:15377"/>
        <dbReference type="ChEBI" id="CHEBI:15378"/>
        <dbReference type="ChEBI" id="CHEBI:29067"/>
        <dbReference type="ChEBI" id="CHEBI:43474"/>
        <dbReference type="ChEBI" id="CHEBI:59918"/>
        <dbReference type="EC" id="3.6.1.7"/>
    </reaction>
</comment>
<dbReference type="InterPro" id="IPR017945">
    <property type="entry name" value="DHBP_synth_RibB-like_a/b_dom"/>
</dbReference>
<evidence type="ECO:0000313" key="3">
    <source>
        <dbReference type="EMBL" id="PAX52162.1"/>
    </source>
</evidence>
<keyword evidence="1" id="KW-0378">Hydrolase</keyword>
<dbReference type="GO" id="GO:0051604">
    <property type="term" value="P:protein maturation"/>
    <property type="evidence" value="ECO:0007669"/>
    <property type="project" value="TreeGrafter"/>
</dbReference>
<dbReference type="EMBL" id="NTFS01000275">
    <property type="protein sequence ID" value="PAX52162.1"/>
    <property type="molecule type" value="Genomic_DNA"/>
</dbReference>
<evidence type="ECO:0000313" key="4">
    <source>
        <dbReference type="Proteomes" id="UP000218238"/>
    </source>
</evidence>
<feature type="domain" description="Acylphosphatase-like" evidence="2">
    <location>
        <begin position="3"/>
        <end position="90"/>
    </location>
</feature>
<accession>A0A2A2TEK1</accession>
<dbReference type="EC" id="3.6.1.7" evidence="1"/>
<dbReference type="GO" id="GO:0003998">
    <property type="term" value="F:acylphosphatase activity"/>
    <property type="evidence" value="ECO:0007669"/>
    <property type="project" value="UniProtKB-EC"/>
</dbReference>
<dbReference type="Pfam" id="PF07503">
    <property type="entry name" value="zf-HYPF"/>
    <property type="match status" value="2"/>
</dbReference>
<proteinExistence type="predicted"/>
<dbReference type="InterPro" id="IPR036046">
    <property type="entry name" value="Acylphosphatase-like_dom_sf"/>
</dbReference>
<dbReference type="GO" id="GO:0016743">
    <property type="term" value="F:carboxyl- or carbamoyltransferase activity"/>
    <property type="evidence" value="ECO:0007669"/>
    <property type="project" value="TreeGrafter"/>
</dbReference>
<evidence type="ECO:0000259" key="2">
    <source>
        <dbReference type="PROSITE" id="PS51160"/>
    </source>
</evidence>
<reference evidence="3 4" key="1">
    <citation type="submission" date="2017-08" db="EMBL/GenBank/DDBJ databases">
        <title>Draft genome sequence of filamentous cyanobacterium Calothrix elsteri CCALA 953.</title>
        <authorList>
            <person name="Gagunashvili A.N."/>
            <person name="Elster J."/>
            <person name="Andresson O.S."/>
        </authorList>
    </citation>
    <scope>NUCLEOTIDE SEQUENCE [LARGE SCALE GENOMIC DNA]</scope>
    <source>
        <strain evidence="3 4">CCALA 953</strain>
    </source>
</reference>
<dbReference type="Gene3D" id="3.90.870.50">
    <property type="match status" value="1"/>
</dbReference>
<dbReference type="InterPro" id="IPR051060">
    <property type="entry name" value="Carbamoyltrans_HypF-like"/>
</dbReference>
<dbReference type="GO" id="GO:0008270">
    <property type="term" value="F:zinc ion binding"/>
    <property type="evidence" value="ECO:0007669"/>
    <property type="project" value="InterPro"/>
</dbReference>